<dbReference type="KEGG" id="lmi:LMXM_25_0860"/>
<feature type="compositionally biased region" description="Low complexity" evidence="1">
    <location>
        <begin position="388"/>
        <end position="401"/>
    </location>
</feature>
<feature type="region of interest" description="Disordered" evidence="1">
    <location>
        <begin position="864"/>
        <end position="948"/>
    </location>
</feature>
<feature type="compositionally biased region" description="Basic and acidic residues" evidence="1">
    <location>
        <begin position="371"/>
        <end position="387"/>
    </location>
</feature>
<evidence type="ECO:0000256" key="2">
    <source>
        <dbReference type="SAM" id="Phobius"/>
    </source>
</evidence>
<evidence type="ECO:0000256" key="1">
    <source>
        <dbReference type="SAM" id="MobiDB-lite"/>
    </source>
</evidence>
<feature type="region of interest" description="Disordered" evidence="1">
    <location>
        <begin position="250"/>
        <end position="309"/>
    </location>
</feature>
<dbReference type="EMBL" id="FR799578">
    <property type="protein sequence ID" value="CBZ27655.1"/>
    <property type="molecule type" value="Genomic_DNA"/>
</dbReference>
<keyword evidence="4" id="KW-1185">Reference proteome</keyword>
<keyword evidence="2" id="KW-1133">Transmembrane helix</keyword>
<dbReference type="RefSeq" id="XP_003876140.1">
    <property type="nucleotide sequence ID" value="XM_003876091.1"/>
</dbReference>
<keyword evidence="2" id="KW-0472">Membrane</keyword>
<feature type="compositionally biased region" description="Polar residues" evidence="1">
    <location>
        <begin position="916"/>
        <end position="925"/>
    </location>
</feature>
<reference evidence="3 4" key="1">
    <citation type="journal article" date="2011" name="Genome Res.">
        <title>Chromosome and gene copy number variation allow major structural change between species and strains of Leishmania.</title>
        <authorList>
            <person name="Rogers M.B."/>
            <person name="Hilley J.D."/>
            <person name="Dickens N.J."/>
            <person name="Wilkes J."/>
            <person name="Bates P.A."/>
            <person name="Depledge D.P."/>
            <person name="Harris D."/>
            <person name="Her Y."/>
            <person name="Herzyk P."/>
            <person name="Imamura H."/>
            <person name="Otto T.D."/>
            <person name="Sanders M."/>
            <person name="Seeger K."/>
            <person name="Dujardin J.C."/>
            <person name="Berriman M."/>
            <person name="Smith D.F."/>
            <person name="Hertz-Fowler C."/>
            <person name="Mottram J.C."/>
        </authorList>
    </citation>
    <scope>NUCLEOTIDE SEQUENCE [LARGE SCALE GENOMIC DNA]</scope>
    <source>
        <strain evidence="3 4">MHOM/GT/2001/U1103</strain>
    </source>
</reference>
<dbReference type="VEuPathDB" id="TriTrypDB:LmxM.25.0860"/>
<feature type="compositionally biased region" description="Basic and acidic residues" evidence="1">
    <location>
        <begin position="731"/>
        <end position="759"/>
    </location>
</feature>
<evidence type="ECO:0000313" key="4">
    <source>
        <dbReference type="Proteomes" id="UP000007259"/>
    </source>
</evidence>
<feature type="transmembrane region" description="Helical" evidence="2">
    <location>
        <begin position="34"/>
        <end position="54"/>
    </location>
</feature>
<evidence type="ECO:0000313" key="3">
    <source>
        <dbReference type="EMBL" id="CBZ27655.1"/>
    </source>
</evidence>
<name>E9AXG4_LEIMU</name>
<dbReference type="PhylomeDB" id="E9AXG4"/>
<gene>
    <name evidence="3" type="ORF">LMXM_25_0860</name>
</gene>
<dbReference type="OrthoDB" id="266596at2759"/>
<sequence>MVGARGKDDLERASGLRRRVCNGAAPLHSRSPPLFILLSLCCMPFVFLPCFFWFPQLIDDAVASARRHTHIHSISLLVCFLLPPPPRSTHTMFSGPYRPREVPVPASDDQQLREKAADSAAGDFGTYPVLQRPASNIGKRIGGMGSSSADGPQTSPPLCGIPWNRLYGASTYRSPLGHQYHADEVPPSSSVVAAAPSTAASRRYQQLAAQHLYGAASSIPAEVLAPSSITPATAGSGAGVRTVPFSQLRYTDSSGRPLPSAHESGSLLHGAKRDGRSGGPASDNPAAGSSRERGAAMEECNEANELSAHSTSAVTAGAALRASSAQGLGDGQSASAMKRSPSACKASQLSPMQSRPSTTAPSSNTTVAVTADDRPRSCGSSTRRELQRQLQRQRSRSFPSRVTTPATFTAGKHPPPPRTAHWAVKLIEDFVTQVAVQQESAATAPTIASFYGVANALGRKATAGSRDATTTTTVADLTATFLSSRYGVLQWRHILHEFAACLHRYRLLSPACAVFREYFIHVDAENLADFHLFCRLYAAGDIQHCSTVETRRVALATATAATAHTIVSRRYIDEREVGDRLQRMLQCVVLIDCAPCIVVGADGGAASCAASGDVSVSRQPRVRVQYRYARDPPARTKWVPRQRHLTVDEIRGVKKAVLGWIDEATRKGTYERSCGAVGPYEAAGTENDAWPEAAGVDLQRVLFDREGCVDAYALLQVTLEAVKLVCSSRHPSPERRNEEAGHVGDGDGDGGVKRIENASRRAQHLQQQYQPVRRTACSQQRLRELVPPPSQEYMYPLEEVNLSPPRPQYRSPVQRPTRSEGEDDGRAEARCMTQTRQEPSYMQSRTSASTGISAAHALADSFLFSPSGNDTVSQRRSRSSSSRSSSRRLRPSAGQRTSPLLPWRQVTATKVRRGNSPESQVQQQGQGKGEREVEESRPRSSRDGPYLHHPYVAQLHGNQLWAEAQQEAAAASQRRDSCWRDHYPRIYPRVQSTSSPRKPTNGACAAHATFALSSSPVDATIDSIDAELRRRQARGRGGDLIEPRQMTANSVNFSSRACAAPEVLFFASTQEMRCGARPANGLQLPRSFSPVDPPASTVTYPSRIHSAAARPPRTMPSPTAAKVAVASTGAHPSHEDAAAMASNAVLLTNEERAMLDQLAVALDRLDTQHQRNHVTLASTAVAGATAARKAHA</sequence>
<dbReference type="OMA" id="CAVFREY"/>
<accession>E9AXG4</accession>
<dbReference type="Proteomes" id="UP000007259">
    <property type="component" value="Chromosome 25"/>
</dbReference>
<feature type="compositionally biased region" description="Basic and acidic residues" evidence="1">
    <location>
        <begin position="817"/>
        <end position="829"/>
    </location>
</feature>
<proteinExistence type="predicted"/>
<feature type="region of interest" description="Disordered" evidence="1">
    <location>
        <begin position="728"/>
        <end position="849"/>
    </location>
</feature>
<keyword evidence="2" id="KW-0812">Transmembrane</keyword>
<dbReference type="AlphaFoldDB" id="E9AXG4"/>
<protein>
    <submittedName>
        <fullName evidence="3">Uncharacterized protein</fullName>
    </submittedName>
</protein>
<feature type="compositionally biased region" description="Polar residues" evidence="1">
    <location>
        <begin position="764"/>
        <end position="780"/>
    </location>
</feature>
<feature type="compositionally biased region" description="Polar residues" evidence="1">
    <location>
        <begin position="345"/>
        <end position="368"/>
    </location>
</feature>
<organism evidence="3 4">
    <name type="scientific">Leishmania mexicana (strain MHOM/GT/2001/U1103)</name>
    <dbReference type="NCBI Taxonomy" id="929439"/>
    <lineage>
        <taxon>Eukaryota</taxon>
        <taxon>Discoba</taxon>
        <taxon>Euglenozoa</taxon>
        <taxon>Kinetoplastea</taxon>
        <taxon>Metakinetoplastina</taxon>
        <taxon>Trypanosomatida</taxon>
        <taxon>Trypanosomatidae</taxon>
        <taxon>Leishmaniinae</taxon>
        <taxon>Leishmania</taxon>
    </lineage>
</organism>
<dbReference type="GeneID" id="13449182"/>
<feature type="compositionally biased region" description="Basic and acidic residues" evidence="1">
    <location>
        <begin position="928"/>
        <end position="946"/>
    </location>
</feature>
<feature type="region of interest" description="Disordered" evidence="1">
    <location>
        <begin position="326"/>
        <end position="417"/>
    </location>
</feature>
<feature type="compositionally biased region" description="Polar residues" evidence="1">
    <location>
        <begin position="832"/>
        <end position="849"/>
    </location>
</feature>